<proteinExistence type="predicted"/>
<sequence length="169" mass="17859">MTAVRGTKRSLGLALATTTAVWLFAAPALAEQYAPRRAEIFSPPAVVALTGLELAPLRAPQGDPDFTFAEAVPAAVLLDAEVRPTPGETDPLDLAWSLLAEENRALALAVGSWAGERGVTLERRRLRAALARAYAARSFAPFWIENGEWRASAAPALARLAAAGDDGLD</sequence>
<evidence type="ECO:0000313" key="3">
    <source>
        <dbReference type="EMBL" id="MEF3367069.1"/>
    </source>
</evidence>
<dbReference type="Proteomes" id="UP001350748">
    <property type="component" value="Unassembled WGS sequence"/>
</dbReference>
<keyword evidence="1" id="KW-0732">Signal</keyword>
<organism evidence="3 4">
    <name type="scientific">Methylocystis borbori</name>
    <dbReference type="NCBI Taxonomy" id="3118750"/>
    <lineage>
        <taxon>Bacteria</taxon>
        <taxon>Pseudomonadati</taxon>
        <taxon>Pseudomonadota</taxon>
        <taxon>Alphaproteobacteria</taxon>
        <taxon>Hyphomicrobiales</taxon>
        <taxon>Methylocystaceae</taxon>
        <taxon>Methylocystis</taxon>
    </lineage>
</organism>
<protein>
    <submittedName>
        <fullName evidence="3">L,D-transpeptidase</fullName>
    </submittedName>
</protein>
<gene>
    <name evidence="3" type="ORF">V3H18_11050</name>
</gene>
<dbReference type="EMBL" id="JAZHYN010000030">
    <property type="protein sequence ID" value="MEF3367069.1"/>
    <property type="molecule type" value="Genomic_DNA"/>
</dbReference>
<feature type="chain" id="PRO_5045925931" evidence="1">
    <location>
        <begin position="31"/>
        <end position="169"/>
    </location>
</feature>
<feature type="signal peptide" evidence="1">
    <location>
        <begin position="1"/>
        <end position="30"/>
    </location>
</feature>
<comment type="caution">
    <text evidence="3">The sequence shown here is derived from an EMBL/GenBank/DDBJ whole genome shotgun (WGS) entry which is preliminary data.</text>
</comment>
<reference evidence="3 4" key="1">
    <citation type="submission" date="2024-02" db="EMBL/GenBank/DDBJ databases">
        <authorList>
            <person name="Grouzdev D."/>
        </authorList>
    </citation>
    <scope>NUCLEOTIDE SEQUENCE [LARGE SCALE GENOMIC DNA]</scope>
    <source>
        <strain evidence="3 4">9N</strain>
    </source>
</reference>
<evidence type="ECO:0000313" key="4">
    <source>
        <dbReference type="Proteomes" id="UP001350748"/>
    </source>
</evidence>
<dbReference type="InterPro" id="IPR045380">
    <property type="entry name" value="LD_TPept_scaffold_dom"/>
</dbReference>
<name>A0ABU7XI62_9HYPH</name>
<evidence type="ECO:0000256" key="1">
    <source>
        <dbReference type="SAM" id="SignalP"/>
    </source>
</evidence>
<accession>A0ABU7XI62</accession>
<keyword evidence="4" id="KW-1185">Reference proteome</keyword>
<feature type="non-terminal residue" evidence="3">
    <location>
        <position position="169"/>
    </location>
</feature>
<dbReference type="Pfam" id="PF20142">
    <property type="entry name" value="Scaffold"/>
    <property type="match status" value="1"/>
</dbReference>
<feature type="domain" description="L,D-transpeptidase scaffold" evidence="2">
    <location>
        <begin position="129"/>
        <end position="169"/>
    </location>
</feature>
<evidence type="ECO:0000259" key="2">
    <source>
        <dbReference type="Pfam" id="PF20142"/>
    </source>
</evidence>